<dbReference type="Gene3D" id="3.30.1540.10">
    <property type="entry name" value="formyl-coa transferase, domain 3"/>
    <property type="match status" value="1"/>
</dbReference>
<dbReference type="AlphaFoldDB" id="A0A261RXI3"/>
<dbReference type="RefSeq" id="WP_094854226.1">
    <property type="nucleotide sequence ID" value="NZ_NEVM01000005.1"/>
</dbReference>
<dbReference type="PANTHER" id="PTHR48207:SF3">
    <property type="entry name" value="SUCCINATE--HYDROXYMETHYLGLUTARATE COA-TRANSFERASE"/>
    <property type="match status" value="1"/>
</dbReference>
<dbReference type="InterPro" id="IPR050483">
    <property type="entry name" value="CoA-transferase_III_domain"/>
</dbReference>
<dbReference type="OrthoDB" id="5294844at2"/>
<name>A0A261RXI3_9BORD</name>
<dbReference type="GO" id="GO:0008410">
    <property type="term" value="F:CoA-transferase activity"/>
    <property type="evidence" value="ECO:0007669"/>
    <property type="project" value="TreeGrafter"/>
</dbReference>
<dbReference type="InterPro" id="IPR023606">
    <property type="entry name" value="CoA-Trfase_III_dom_1_sf"/>
</dbReference>
<evidence type="ECO:0008006" key="4">
    <source>
        <dbReference type="Google" id="ProtNLM"/>
    </source>
</evidence>
<dbReference type="InterPro" id="IPR044855">
    <property type="entry name" value="CoA-Trfase_III_dom3_sf"/>
</dbReference>
<dbReference type="EMBL" id="NEVM01000005">
    <property type="protein sequence ID" value="OZI29784.1"/>
    <property type="molecule type" value="Genomic_DNA"/>
</dbReference>
<dbReference type="InterPro" id="IPR003673">
    <property type="entry name" value="CoA-Trfase_fam_III"/>
</dbReference>
<dbReference type="Gene3D" id="3.40.50.10540">
    <property type="entry name" value="Crotonobetainyl-coa:carnitine coa-transferase, domain 1"/>
    <property type="match status" value="1"/>
</dbReference>
<accession>A0A261RXI3</accession>
<sequence>MAQLPLAGVRVLDLTQALAGPFATMILADMGAEVIKIESPAGDLTRTTPPHIVQGTSLYFLTNNRNKRGMVLDLKAPDALAAFYDLCKVADVVIYNFSEGVADRLKIDADTLRKINEKLIVCNMTGYGRKGPDARRRAVDPIVQSLAGAVSITGVPGGEPVRAGVPSADLSTGLYAAIGVLAALHGRDRTGVGSSVEASLFHSQLSLLNYMATYCAYSGEIPQPVGSGHPGTVPSQVFKTADGWITIDAGFDRHFQTLCRILGKESLSRDPRFVSRQVRARHRGELLPILIAEIEKHTTAEWERILDEAGIPCGKVNNVKEALESPQSVAYHSLRDIRYRGEDVRVLATPVWFDGEDRHPVEPPPELGQHTADILRGLLGYDDARIAALTAKRED</sequence>
<proteinExistence type="predicted"/>
<dbReference type="Pfam" id="PF02515">
    <property type="entry name" value="CoA_transf_3"/>
    <property type="match status" value="1"/>
</dbReference>
<dbReference type="SUPFAM" id="SSF89796">
    <property type="entry name" value="CoA-transferase family III (CaiB/BaiF)"/>
    <property type="match status" value="1"/>
</dbReference>
<keyword evidence="3" id="KW-1185">Reference proteome</keyword>
<comment type="caution">
    <text evidence="2">The sequence shown here is derived from an EMBL/GenBank/DDBJ whole genome shotgun (WGS) entry which is preliminary data.</text>
</comment>
<evidence type="ECO:0000313" key="2">
    <source>
        <dbReference type="EMBL" id="OZI29784.1"/>
    </source>
</evidence>
<dbReference type="Proteomes" id="UP000216020">
    <property type="component" value="Unassembled WGS sequence"/>
</dbReference>
<evidence type="ECO:0000313" key="3">
    <source>
        <dbReference type="Proteomes" id="UP000216020"/>
    </source>
</evidence>
<reference evidence="3" key="1">
    <citation type="submission" date="2017-05" db="EMBL/GenBank/DDBJ databases">
        <title>Complete and WGS of Bordetella genogroups.</title>
        <authorList>
            <person name="Spilker T."/>
            <person name="Lipuma J."/>
        </authorList>
    </citation>
    <scope>NUCLEOTIDE SEQUENCE [LARGE SCALE GENOMIC DNA]</scope>
    <source>
        <strain evidence="3">AU16122</strain>
    </source>
</reference>
<keyword evidence="1" id="KW-0808">Transferase</keyword>
<dbReference type="PANTHER" id="PTHR48207">
    <property type="entry name" value="SUCCINATE--HYDROXYMETHYLGLUTARATE COA-TRANSFERASE"/>
    <property type="match status" value="1"/>
</dbReference>
<organism evidence="2 3">
    <name type="scientific">Bordetella genomosp. 10</name>
    <dbReference type="NCBI Taxonomy" id="1416804"/>
    <lineage>
        <taxon>Bacteria</taxon>
        <taxon>Pseudomonadati</taxon>
        <taxon>Pseudomonadota</taxon>
        <taxon>Betaproteobacteria</taxon>
        <taxon>Burkholderiales</taxon>
        <taxon>Alcaligenaceae</taxon>
        <taxon>Bordetella</taxon>
    </lineage>
</organism>
<protein>
    <recommendedName>
        <fullName evidence="4">Carnitine dehydratase</fullName>
    </recommendedName>
</protein>
<gene>
    <name evidence="2" type="ORF">CAL29_16790</name>
</gene>
<evidence type="ECO:0000256" key="1">
    <source>
        <dbReference type="ARBA" id="ARBA00022679"/>
    </source>
</evidence>